<accession>A0A1W6MZQ9</accession>
<organism evidence="1 2">
    <name type="scientific">Methylocystis bryophila</name>
    <dbReference type="NCBI Taxonomy" id="655015"/>
    <lineage>
        <taxon>Bacteria</taxon>
        <taxon>Pseudomonadati</taxon>
        <taxon>Pseudomonadota</taxon>
        <taxon>Alphaproteobacteria</taxon>
        <taxon>Hyphomicrobiales</taxon>
        <taxon>Methylocystaceae</taxon>
        <taxon>Methylocystis</taxon>
    </lineage>
</organism>
<sequence length="141" mass="14992">MKVLLGPGEGKSEGERFHTRLLRNAEGPKGFFLEGGNGRVGYLKVSGPKGATVAGIRIGEKFSDVYGEAAPITGAASGANCVAGLEELQDSILCAAPGLPHVILQFQSNRGEIPELAEPFFRKKLNSWILRALALRFTPAD</sequence>
<keyword evidence="2" id="KW-1185">Reference proteome</keyword>
<dbReference type="Pfam" id="PF06572">
    <property type="entry name" value="DUF1131"/>
    <property type="match status" value="1"/>
</dbReference>
<dbReference type="EMBL" id="CP019948">
    <property type="protein sequence ID" value="ARN83084.1"/>
    <property type="molecule type" value="Genomic_DNA"/>
</dbReference>
<proteinExistence type="predicted"/>
<dbReference type="RefSeq" id="WP_085773232.1">
    <property type="nucleotide sequence ID" value="NZ_CBEHVB010000022.1"/>
</dbReference>
<dbReference type="AlphaFoldDB" id="A0A1W6MZQ9"/>
<protein>
    <submittedName>
        <fullName evidence="1">Uncharacterized protein</fullName>
    </submittedName>
</protein>
<name>A0A1W6MZQ9_9HYPH</name>
<dbReference type="KEGG" id="mbry:B1812_20605"/>
<gene>
    <name evidence="1" type="ORF">B1812_20605</name>
</gene>
<evidence type="ECO:0000313" key="1">
    <source>
        <dbReference type="EMBL" id="ARN83084.1"/>
    </source>
</evidence>
<evidence type="ECO:0000313" key="2">
    <source>
        <dbReference type="Proteomes" id="UP000193978"/>
    </source>
</evidence>
<dbReference type="InterPro" id="IPR010938">
    <property type="entry name" value="DUF1131"/>
</dbReference>
<dbReference type="Gene3D" id="2.60.460.10">
    <property type="entry name" value="protein yfey like domain"/>
    <property type="match status" value="1"/>
</dbReference>
<reference evidence="1 2" key="1">
    <citation type="submission" date="2017-02" db="EMBL/GenBank/DDBJ databases">
        <authorList>
            <person name="Peterson S.W."/>
        </authorList>
    </citation>
    <scope>NUCLEOTIDE SEQUENCE [LARGE SCALE GENOMIC DNA]</scope>
    <source>
        <strain evidence="1 2">S285</strain>
    </source>
</reference>
<dbReference type="Proteomes" id="UP000193978">
    <property type="component" value="Chromosome"/>
</dbReference>
<dbReference type="InterPro" id="IPR038714">
    <property type="entry name" value="YfeY-like_sf"/>
</dbReference>